<evidence type="ECO:0000256" key="2">
    <source>
        <dbReference type="ARBA" id="ARBA00023235"/>
    </source>
</evidence>
<evidence type="ECO:0000256" key="1">
    <source>
        <dbReference type="ARBA" id="ARBA00023002"/>
    </source>
</evidence>
<dbReference type="EMBL" id="SSMD01000001">
    <property type="protein sequence ID" value="THD76548.1"/>
    <property type="molecule type" value="Genomic_DNA"/>
</dbReference>
<dbReference type="SUPFAM" id="SSF51735">
    <property type="entry name" value="NAD(P)-binding Rossmann-fold domains"/>
    <property type="match status" value="1"/>
</dbReference>
<dbReference type="PANTHER" id="PTHR23309:SF49">
    <property type="entry name" value="PEROXISOMAL BIFUNCTIONAL ENZYME"/>
    <property type="match status" value="1"/>
</dbReference>
<keyword evidence="4" id="KW-0511">Multifunctional enzyme</keyword>
<proteinExistence type="predicted"/>
<protein>
    <submittedName>
        <fullName evidence="7">3-hydroxyacyl-CoA dehydrogenase</fullName>
    </submittedName>
</protein>
<dbReference type="Gene3D" id="1.10.1040.50">
    <property type="match status" value="1"/>
</dbReference>
<evidence type="ECO:0000313" key="8">
    <source>
        <dbReference type="Proteomes" id="UP000306113"/>
    </source>
</evidence>
<dbReference type="GO" id="GO:0016853">
    <property type="term" value="F:isomerase activity"/>
    <property type="evidence" value="ECO:0007669"/>
    <property type="project" value="UniProtKB-KW"/>
</dbReference>
<accession>A0A4S3MEI5</accession>
<organism evidence="7 8">
    <name type="scientific">Thalassobius vesicularis</name>
    <dbReference type="NCBI Taxonomy" id="1294297"/>
    <lineage>
        <taxon>Bacteria</taxon>
        <taxon>Pseudomonadati</taxon>
        <taxon>Pseudomonadota</taxon>
        <taxon>Alphaproteobacteria</taxon>
        <taxon>Rhodobacterales</taxon>
        <taxon>Roseobacteraceae</taxon>
        <taxon>Thalassovita</taxon>
    </lineage>
</organism>
<dbReference type="InterPro" id="IPR008927">
    <property type="entry name" value="6-PGluconate_DH-like_C_sf"/>
</dbReference>
<feature type="domain" description="3-hydroxyacyl-CoA dehydrogenase NAD binding" evidence="6">
    <location>
        <begin position="88"/>
        <end position="198"/>
    </location>
</feature>
<evidence type="ECO:0000313" key="7">
    <source>
        <dbReference type="EMBL" id="THD76548.1"/>
    </source>
</evidence>
<dbReference type="AlphaFoldDB" id="A0A4S3MEI5"/>
<dbReference type="PANTHER" id="PTHR23309">
    <property type="entry name" value="3-HYDROXYACYL-COA DEHYROGENASE"/>
    <property type="match status" value="1"/>
</dbReference>
<evidence type="ECO:0000256" key="3">
    <source>
        <dbReference type="ARBA" id="ARBA00023239"/>
    </source>
</evidence>
<dbReference type="Gene3D" id="3.40.50.720">
    <property type="entry name" value="NAD(P)-binding Rossmann-like Domain"/>
    <property type="match status" value="1"/>
</dbReference>
<dbReference type="GO" id="GO:0003857">
    <property type="term" value="F:(3S)-3-hydroxyacyl-CoA dehydrogenase (NAD+) activity"/>
    <property type="evidence" value="ECO:0007669"/>
    <property type="project" value="TreeGrafter"/>
</dbReference>
<dbReference type="Proteomes" id="UP000306113">
    <property type="component" value="Unassembled WGS sequence"/>
</dbReference>
<gene>
    <name evidence="7" type="ORF">E7681_01515</name>
</gene>
<dbReference type="InterPro" id="IPR006176">
    <property type="entry name" value="3-OHacyl-CoA_DH_NAD-bd"/>
</dbReference>
<dbReference type="Pfam" id="PF02737">
    <property type="entry name" value="3HCDH_N"/>
    <property type="match status" value="1"/>
</dbReference>
<reference evidence="7 8" key="1">
    <citation type="submission" date="2019-04" db="EMBL/GenBank/DDBJ databases">
        <title>Draft genome sequence of Youngimonas vesicularis.</title>
        <authorList>
            <person name="Hameed A."/>
        </authorList>
    </citation>
    <scope>NUCLEOTIDE SEQUENCE [LARGE SCALE GENOMIC DNA]</scope>
    <source>
        <strain evidence="7 8">CC-AMW-E</strain>
    </source>
</reference>
<sequence length="416" mass="44654">MRIPLLTDLPQPRRDANRARLTALERLPDPGAPLTRVTVVGGAATGLGVALSLTAAGIPVLFFEEDAASMERAQHYLTRLTPMPPPTLTFSTEPADVSPSDLLIDRTIEPLAHKAAELSRLAAHLPADTPLLVNLAGADLSELAAHLPNPSRVIGAQVFTPAATSRIVELAPHPQTDAATLVTARRFAAQIGKTPVMATPDGFTSERLQMRLLEAADTLLMDGSTPWEIDEALEAFGYPMGVYEAQDLIGMDVAYAIRQRMVRDPARRYIPIADRAVEEGRLGKKASVGWYRYPGGEGKVIDPLVEDLCRIEAHFARVTPRHIPEDDLRERLLLAQINEAALLLSAGVTAADLDLISVHALGFPADWGGILTCADQLGLSEIVDALSTLQAEDAVVWMPAPALVQAARTGRSISPS</sequence>
<dbReference type="InterPro" id="IPR006108">
    <property type="entry name" value="3HC_DH_C"/>
</dbReference>
<dbReference type="InterPro" id="IPR036291">
    <property type="entry name" value="NAD(P)-bd_dom_sf"/>
</dbReference>
<dbReference type="RefSeq" id="WP_136337491.1">
    <property type="nucleotide sequence ID" value="NZ_SSMD01000001.1"/>
</dbReference>
<dbReference type="GO" id="GO:0006635">
    <property type="term" value="P:fatty acid beta-oxidation"/>
    <property type="evidence" value="ECO:0007669"/>
    <property type="project" value="TreeGrafter"/>
</dbReference>
<dbReference type="GO" id="GO:0016829">
    <property type="term" value="F:lyase activity"/>
    <property type="evidence" value="ECO:0007669"/>
    <property type="project" value="UniProtKB-KW"/>
</dbReference>
<evidence type="ECO:0000259" key="5">
    <source>
        <dbReference type="Pfam" id="PF00725"/>
    </source>
</evidence>
<keyword evidence="2" id="KW-0413">Isomerase</keyword>
<dbReference type="OrthoDB" id="7192590at2"/>
<dbReference type="SUPFAM" id="SSF48179">
    <property type="entry name" value="6-phosphogluconate dehydrogenase C-terminal domain-like"/>
    <property type="match status" value="2"/>
</dbReference>
<keyword evidence="1" id="KW-0560">Oxidoreductase</keyword>
<keyword evidence="8" id="KW-1185">Reference proteome</keyword>
<comment type="caution">
    <text evidence="7">The sequence shown here is derived from an EMBL/GenBank/DDBJ whole genome shotgun (WGS) entry which is preliminary data.</text>
</comment>
<feature type="domain" description="3-hydroxyacyl-CoA dehydrogenase C-terminal" evidence="5">
    <location>
        <begin position="202"/>
        <end position="293"/>
    </location>
</feature>
<keyword evidence="3" id="KW-0456">Lyase</keyword>
<dbReference type="GO" id="GO:0070403">
    <property type="term" value="F:NAD+ binding"/>
    <property type="evidence" value="ECO:0007669"/>
    <property type="project" value="InterPro"/>
</dbReference>
<evidence type="ECO:0000259" key="6">
    <source>
        <dbReference type="Pfam" id="PF02737"/>
    </source>
</evidence>
<name>A0A4S3MEI5_9RHOB</name>
<dbReference type="Pfam" id="PF00725">
    <property type="entry name" value="3HCDH"/>
    <property type="match status" value="1"/>
</dbReference>
<evidence type="ECO:0000256" key="4">
    <source>
        <dbReference type="ARBA" id="ARBA00023268"/>
    </source>
</evidence>